<gene>
    <name evidence="3" type="ORF">JBS370_LOCUS26463</name>
    <name evidence="2" type="ORF">ZHD862_LOCUS19324</name>
</gene>
<reference evidence="2" key="1">
    <citation type="submission" date="2021-02" db="EMBL/GenBank/DDBJ databases">
        <authorList>
            <person name="Nowell W R."/>
        </authorList>
    </citation>
    <scope>NUCLEOTIDE SEQUENCE</scope>
</reference>
<dbReference type="AlphaFoldDB" id="A0A814RJC3"/>
<name>A0A814RJC3_9BILA</name>
<comment type="caution">
    <text evidence="2">The sequence shown here is derived from an EMBL/GenBank/DDBJ whole genome shotgun (WGS) entry which is preliminary data.</text>
</comment>
<keyword evidence="1" id="KW-0472">Membrane</keyword>
<organism evidence="2 4">
    <name type="scientific">Rotaria sordida</name>
    <dbReference type="NCBI Taxonomy" id="392033"/>
    <lineage>
        <taxon>Eukaryota</taxon>
        <taxon>Metazoa</taxon>
        <taxon>Spiralia</taxon>
        <taxon>Gnathifera</taxon>
        <taxon>Rotifera</taxon>
        <taxon>Eurotatoria</taxon>
        <taxon>Bdelloidea</taxon>
        <taxon>Philodinida</taxon>
        <taxon>Philodinidae</taxon>
        <taxon>Rotaria</taxon>
    </lineage>
</organism>
<dbReference type="Proteomes" id="UP000663864">
    <property type="component" value="Unassembled WGS sequence"/>
</dbReference>
<feature type="transmembrane region" description="Helical" evidence="1">
    <location>
        <begin position="20"/>
        <end position="40"/>
    </location>
</feature>
<dbReference type="EMBL" id="CAJOBD010004680">
    <property type="protein sequence ID" value="CAF4004322.1"/>
    <property type="molecule type" value="Genomic_DNA"/>
</dbReference>
<protein>
    <submittedName>
        <fullName evidence="2">Uncharacterized protein</fullName>
    </submittedName>
</protein>
<accession>A0A814RJC3</accession>
<proteinExistence type="predicted"/>
<keyword evidence="1" id="KW-1133">Transmembrane helix</keyword>
<dbReference type="Proteomes" id="UP000663836">
    <property type="component" value="Unassembled WGS sequence"/>
</dbReference>
<dbReference type="EMBL" id="CAJNOT010001046">
    <property type="protein sequence ID" value="CAF1134688.1"/>
    <property type="molecule type" value="Genomic_DNA"/>
</dbReference>
<evidence type="ECO:0000313" key="3">
    <source>
        <dbReference type="EMBL" id="CAF4004322.1"/>
    </source>
</evidence>
<evidence type="ECO:0000313" key="4">
    <source>
        <dbReference type="Proteomes" id="UP000663864"/>
    </source>
</evidence>
<sequence length="123" mass="14230">MLSILHEKSLIGIACDNEEFFHATVTVIAWTLMLLCNLAYEKTFFLWLKGTNFRDINHKLQQARDSGIKFAYDTLSTILSGNDIDEDHEPVKLKQEYVEFLQQDIHEPKHQVKLSGGKNYESN</sequence>
<keyword evidence="1" id="KW-0812">Transmembrane</keyword>
<evidence type="ECO:0000313" key="2">
    <source>
        <dbReference type="EMBL" id="CAF1134688.1"/>
    </source>
</evidence>
<evidence type="ECO:0000256" key="1">
    <source>
        <dbReference type="SAM" id="Phobius"/>
    </source>
</evidence>